<proteinExistence type="inferred from homology"/>
<evidence type="ECO:0000256" key="4">
    <source>
        <dbReference type="ARBA" id="ARBA00022679"/>
    </source>
</evidence>
<comment type="pathway">
    <text evidence="5">Cofactor biosynthesis; NAD(+) biosynthesis; nicotinamide D-ribonucleotide from 5-phospho-alpha-D-ribose 1-diphosphate and nicotinamide: step 1/1.</text>
</comment>
<evidence type="ECO:0000256" key="1">
    <source>
        <dbReference type="ARBA" id="ARBA00010897"/>
    </source>
</evidence>
<gene>
    <name evidence="10" type="ORF">UFOVP1247_156</name>
    <name evidence="9" type="ORF">UFOVP970_196</name>
</gene>
<feature type="domain" description="Nicotinate/nicotinamide phosphoribosyltransferase" evidence="8">
    <location>
        <begin position="185"/>
        <end position="477"/>
    </location>
</feature>
<dbReference type="EMBL" id="LR797195">
    <property type="protein sequence ID" value="CAB4193785.1"/>
    <property type="molecule type" value="Genomic_DNA"/>
</dbReference>
<dbReference type="InterPro" id="IPR036068">
    <property type="entry name" value="Nicotinate_pribotase-like_C"/>
</dbReference>
<comment type="similarity">
    <text evidence="1">Belongs to the NAPRTase family.</text>
</comment>
<dbReference type="GO" id="GO:0009435">
    <property type="term" value="P:NAD+ biosynthetic process"/>
    <property type="evidence" value="ECO:0007669"/>
    <property type="project" value="InterPro"/>
</dbReference>
<name>A0A6J5PXM4_9CAUD</name>
<organism evidence="9">
    <name type="scientific">uncultured Caudovirales phage</name>
    <dbReference type="NCBI Taxonomy" id="2100421"/>
    <lineage>
        <taxon>Viruses</taxon>
        <taxon>Duplodnaviria</taxon>
        <taxon>Heunggongvirae</taxon>
        <taxon>Uroviricota</taxon>
        <taxon>Caudoviricetes</taxon>
        <taxon>Peduoviridae</taxon>
        <taxon>Maltschvirus</taxon>
        <taxon>Maltschvirus maltsch</taxon>
    </lineage>
</organism>
<sequence length="498" mass="55929">MFKPNSLFYTDGYKIGHRRMLAPGTTKLYGTWIPRSTKHAPKGVTKIVSFGQQLTVRWLHDEFEENFFNLSEVEAFKFAKDMSMYLGMEFDGSHFSELHKLGYLPIRFKSLPEGIETLPNIPHMTFVNTVDGFAWLTLFLETIVSSLAWKPTTSATLALQYKRNVVEWVTKTDLTSSFLIPFLAPDFSARGLNPWDMLSSGLGHATSFRGSDTLVVIPAARYFYGESNNEVCINSVNASEHSVSTTCIFTMGEEKMISYFMDQFPTGILSIVSDTFDLWKLITEYLPANKEQIMSRDGKLVIRPDSGDPVDIICGTSSDVNANTYHQDAKGKGVIELLWDIFGGTVNEQGFKVLDPHIGAIYGDSITLDRQIEIYERLAAKGFASTNIVLGIGSFTYQFNTRDTFGFAAKGAWFEANGVEFNIFKDPITDDGTKKSLKGLLMVGYNDFNNPNEYFVVTECTHEQESKGLLQTIYEDGKFYNTVTLTEVRNKLDLLASV</sequence>
<dbReference type="PANTHER" id="PTHR43816">
    <property type="entry name" value="NICOTINAMIDE PHOSPHORIBOSYLTRANSFERASE"/>
    <property type="match status" value="1"/>
</dbReference>
<keyword evidence="2" id="KW-0662">Pyridine nucleotide biosynthesis</keyword>
<keyword evidence="4 9" id="KW-0808">Transferase</keyword>
<dbReference type="SUPFAM" id="SSF51690">
    <property type="entry name" value="Nicotinate/Quinolinate PRTase C-terminal domain-like"/>
    <property type="match status" value="1"/>
</dbReference>
<dbReference type="Pfam" id="PF04095">
    <property type="entry name" value="NAPRTase"/>
    <property type="match status" value="1"/>
</dbReference>
<dbReference type="EC" id="2.4.2.12" evidence="6"/>
<dbReference type="InterPro" id="IPR016471">
    <property type="entry name" value="Nicotinamide_PRibTrfase"/>
</dbReference>
<evidence type="ECO:0000256" key="6">
    <source>
        <dbReference type="ARBA" id="ARBA00035024"/>
    </source>
</evidence>
<dbReference type="GO" id="GO:0047280">
    <property type="term" value="F:nicotinamide phosphoribosyltransferase activity"/>
    <property type="evidence" value="ECO:0007669"/>
    <property type="project" value="UniProtKB-EC"/>
</dbReference>
<dbReference type="EMBL" id="LR796916">
    <property type="protein sequence ID" value="CAB4175437.1"/>
    <property type="molecule type" value="Genomic_DNA"/>
</dbReference>
<evidence type="ECO:0000256" key="7">
    <source>
        <dbReference type="ARBA" id="ARBA00035036"/>
    </source>
</evidence>
<evidence type="ECO:0000256" key="3">
    <source>
        <dbReference type="ARBA" id="ARBA00022676"/>
    </source>
</evidence>
<dbReference type="PIRSF" id="PIRSF005943">
    <property type="entry name" value="NMPRT"/>
    <property type="match status" value="1"/>
</dbReference>
<reference evidence="9" key="1">
    <citation type="submission" date="2020-05" db="EMBL/GenBank/DDBJ databases">
        <authorList>
            <person name="Chiriac C."/>
            <person name="Salcher M."/>
            <person name="Ghai R."/>
            <person name="Kavagutti S V."/>
        </authorList>
    </citation>
    <scope>NUCLEOTIDE SEQUENCE</scope>
</reference>
<dbReference type="Gene3D" id="3.20.20.70">
    <property type="entry name" value="Aldolase class I"/>
    <property type="match status" value="1"/>
</dbReference>
<dbReference type="PANTHER" id="PTHR43816:SF1">
    <property type="entry name" value="NICOTINAMIDE PHOSPHORIBOSYLTRANSFERASE"/>
    <property type="match status" value="1"/>
</dbReference>
<dbReference type="InterPro" id="IPR013785">
    <property type="entry name" value="Aldolase_TIM"/>
</dbReference>
<evidence type="ECO:0000256" key="5">
    <source>
        <dbReference type="ARBA" id="ARBA00035007"/>
    </source>
</evidence>
<evidence type="ECO:0000256" key="2">
    <source>
        <dbReference type="ARBA" id="ARBA00022642"/>
    </source>
</evidence>
<keyword evidence="3 9" id="KW-0328">Glycosyltransferase</keyword>
<dbReference type="InterPro" id="IPR041525">
    <property type="entry name" value="N/Namide_PRibTrfase"/>
</dbReference>
<evidence type="ECO:0000313" key="10">
    <source>
        <dbReference type="EMBL" id="CAB4193785.1"/>
    </source>
</evidence>
<evidence type="ECO:0000259" key="8">
    <source>
        <dbReference type="Pfam" id="PF04095"/>
    </source>
</evidence>
<evidence type="ECO:0000313" key="9">
    <source>
        <dbReference type="EMBL" id="CAB4175437.1"/>
    </source>
</evidence>
<protein>
    <recommendedName>
        <fullName evidence="7">Nicotinamide phosphoribosyltransferase</fullName>
        <ecNumber evidence="6">2.4.2.12</ecNumber>
    </recommendedName>
</protein>
<dbReference type="NCBIfam" id="NF006629">
    <property type="entry name" value="PRK09198.1"/>
    <property type="match status" value="1"/>
</dbReference>
<accession>A0A6J5PXM4</accession>